<evidence type="ECO:0000313" key="8">
    <source>
        <dbReference type="EMBL" id="QOT70693.1"/>
    </source>
</evidence>
<dbReference type="AlphaFoldDB" id="A0A7M2GDP9"/>
<dbReference type="GO" id="GO:0016020">
    <property type="term" value="C:membrane"/>
    <property type="evidence" value="ECO:0007669"/>
    <property type="project" value="UniProtKB-SubCell"/>
</dbReference>
<dbReference type="Pfam" id="PF03743">
    <property type="entry name" value="TrbI"/>
    <property type="match status" value="1"/>
</dbReference>
<name>A0A7M2GDP9_SPHSA</name>
<dbReference type="Gene3D" id="2.40.128.260">
    <property type="entry name" value="Type IV secretion system, VirB10/TraB/TrbI"/>
    <property type="match status" value="1"/>
</dbReference>
<keyword evidence="4 7" id="KW-1133">Transmembrane helix</keyword>
<dbReference type="CDD" id="cd16429">
    <property type="entry name" value="VirB10"/>
    <property type="match status" value="1"/>
</dbReference>
<evidence type="ECO:0000256" key="7">
    <source>
        <dbReference type="SAM" id="Phobius"/>
    </source>
</evidence>
<proteinExistence type="inferred from homology"/>
<dbReference type="Proteomes" id="UP000593663">
    <property type="component" value="Chromosome 1"/>
</dbReference>
<feature type="region of interest" description="Disordered" evidence="6">
    <location>
        <begin position="1"/>
        <end position="37"/>
    </location>
</feature>
<evidence type="ECO:0000256" key="2">
    <source>
        <dbReference type="ARBA" id="ARBA00010265"/>
    </source>
</evidence>
<dbReference type="InterPro" id="IPR042217">
    <property type="entry name" value="T4SS_VirB10/TrbI"/>
</dbReference>
<protein>
    <submittedName>
        <fullName evidence="8">TrbI/VirB10 family protein</fullName>
    </submittedName>
</protein>
<gene>
    <name evidence="8" type="ORF">H5V43_11180</name>
</gene>
<feature type="region of interest" description="Disordered" evidence="6">
    <location>
        <begin position="178"/>
        <end position="207"/>
    </location>
</feature>
<dbReference type="KEGG" id="sbar:H5V43_11180"/>
<organism evidence="8 9">
    <name type="scientific">Sphingobium fuliginis (strain ATCC 27551)</name>
    <dbReference type="NCBI Taxonomy" id="336203"/>
    <lineage>
        <taxon>Bacteria</taxon>
        <taxon>Pseudomonadati</taxon>
        <taxon>Pseudomonadota</taxon>
        <taxon>Alphaproteobacteria</taxon>
        <taxon>Sphingomonadales</taxon>
        <taxon>Sphingomonadaceae</taxon>
        <taxon>Sphingobium</taxon>
    </lineage>
</organism>
<keyword evidence="3 7" id="KW-0812">Transmembrane</keyword>
<dbReference type="EMBL" id="CP060035">
    <property type="protein sequence ID" value="QOT70693.1"/>
    <property type="molecule type" value="Genomic_DNA"/>
</dbReference>
<evidence type="ECO:0000256" key="1">
    <source>
        <dbReference type="ARBA" id="ARBA00004167"/>
    </source>
</evidence>
<evidence type="ECO:0000256" key="5">
    <source>
        <dbReference type="ARBA" id="ARBA00023136"/>
    </source>
</evidence>
<sequence>MSGSEAPTEIPSSDERLGESAAHASTEEVRPKENPAALQMRAQPIKALRFRRNILVGGVAIFAIGMAATMWWALAPYRPKDIGMSMNEAESSRLPSDQLAGLPKSYDAVPQLGQPLPGDLGRPILKRQREEGDLAGVRPDDADARAAAAAREKAAADLEAARQSSLLAITAQKAGEAASPELAATSQVTPTAHVPEASGPDQDLDPNRQARKQRFMMSSQAESDINSHSMEPPMSPNIVSAGSVIAASLITGLRSDLPGLVTAQVSERVYDSPSGRTLLIPQGARLIGRYDSGISYGQNRALVIWQRIIMPDGSAIRLDNAPATDTSGYAGLADKADYHSLRLLQGVAISTLLGVGANLSISGESDLVRAVREAAQQNVSRAGDQITSRNLQVQPTIIIRPGTPVRLLVHRDLVLPPWKE</sequence>
<evidence type="ECO:0000256" key="3">
    <source>
        <dbReference type="ARBA" id="ARBA00022692"/>
    </source>
</evidence>
<evidence type="ECO:0000256" key="6">
    <source>
        <dbReference type="SAM" id="MobiDB-lite"/>
    </source>
</evidence>
<feature type="transmembrane region" description="Helical" evidence="7">
    <location>
        <begin position="54"/>
        <end position="74"/>
    </location>
</feature>
<comment type="similarity">
    <text evidence="2">Belongs to the TrbI/VirB10 family.</text>
</comment>
<keyword evidence="5 7" id="KW-0472">Membrane</keyword>
<comment type="subcellular location">
    <subcellularLocation>
        <location evidence="1">Membrane</location>
        <topology evidence="1">Single-pass membrane protein</topology>
    </subcellularLocation>
</comment>
<evidence type="ECO:0000256" key="4">
    <source>
        <dbReference type="ARBA" id="ARBA00022989"/>
    </source>
</evidence>
<reference evidence="9" key="1">
    <citation type="submission" date="2020-08" db="EMBL/GenBank/DDBJ databases">
        <title>Complete genome sequence of Sphingobium barthaii strain KK22, a high-molecular-weight polycyclic aromatic hydrocarbon-degrading soil bacterium.</title>
        <authorList>
            <person name="Mori J.F."/>
            <person name="Kanaly R.A."/>
        </authorList>
    </citation>
    <scope>NUCLEOTIDE SEQUENCE [LARGE SCALE GENOMIC DNA]</scope>
    <source>
        <strain evidence="9">KK22</strain>
    </source>
</reference>
<dbReference type="RefSeq" id="WP_025549548.1">
    <property type="nucleotide sequence ID" value="NZ_BATN01000047.1"/>
</dbReference>
<dbReference type="InterPro" id="IPR005498">
    <property type="entry name" value="T4SS_VirB10/TraB/TrbI"/>
</dbReference>
<accession>A0A7M2GDP9</accession>
<evidence type="ECO:0000313" key="9">
    <source>
        <dbReference type="Proteomes" id="UP000593663"/>
    </source>
</evidence>